<organism evidence="1 2">
    <name type="scientific">Thomasclavelia spiroformis</name>
    <dbReference type="NCBI Taxonomy" id="29348"/>
    <lineage>
        <taxon>Bacteria</taxon>
        <taxon>Bacillati</taxon>
        <taxon>Bacillota</taxon>
        <taxon>Erysipelotrichia</taxon>
        <taxon>Erysipelotrichales</taxon>
        <taxon>Coprobacillaceae</taxon>
        <taxon>Thomasclavelia</taxon>
    </lineage>
</organism>
<comment type="caution">
    <text evidence="1">The sequence shown here is derived from an EMBL/GenBank/DDBJ whole genome shotgun (WGS) entry which is preliminary data.</text>
</comment>
<dbReference type="SUPFAM" id="SSF52540">
    <property type="entry name" value="P-loop containing nucleoside triphosphate hydrolases"/>
    <property type="match status" value="1"/>
</dbReference>
<dbReference type="InterPro" id="IPR027417">
    <property type="entry name" value="P-loop_NTPase"/>
</dbReference>
<dbReference type="EMBL" id="QSVF01000031">
    <property type="protein sequence ID" value="RGO07415.1"/>
    <property type="molecule type" value="Genomic_DNA"/>
</dbReference>
<dbReference type="InterPro" id="IPR048067">
    <property type="entry name" value="BREX_3_BrxF"/>
</dbReference>
<reference evidence="1 2" key="1">
    <citation type="submission" date="2018-08" db="EMBL/GenBank/DDBJ databases">
        <title>A genome reference for cultivated species of the human gut microbiota.</title>
        <authorList>
            <person name="Zou Y."/>
            <person name="Xue W."/>
            <person name="Luo G."/>
        </authorList>
    </citation>
    <scope>NUCLEOTIDE SEQUENCE [LARGE SCALE GENOMIC DNA]</scope>
    <source>
        <strain evidence="1 2">OM02-6</strain>
    </source>
</reference>
<evidence type="ECO:0000313" key="2">
    <source>
        <dbReference type="Proteomes" id="UP000261087"/>
    </source>
</evidence>
<gene>
    <name evidence="1" type="ORF">DXB31_10075</name>
</gene>
<protein>
    <submittedName>
        <fullName evidence="1">BREX-3 system P-loop-containing protein BrxF</fullName>
    </submittedName>
</protein>
<dbReference type="NCBIfam" id="NF033453">
    <property type="entry name" value="BREX_3_BrxF"/>
    <property type="match status" value="1"/>
</dbReference>
<dbReference type="Proteomes" id="UP000261087">
    <property type="component" value="Unassembled WGS sequence"/>
</dbReference>
<accession>A0A3E5FP93</accession>
<dbReference type="AlphaFoldDB" id="A0A3E5FP93"/>
<dbReference type="RefSeq" id="WP_004609459.1">
    <property type="nucleotide sequence ID" value="NZ_CABKNM010000007.1"/>
</dbReference>
<dbReference type="Gene3D" id="3.40.50.300">
    <property type="entry name" value="P-loop containing nucleotide triphosphate hydrolases"/>
    <property type="match status" value="1"/>
</dbReference>
<proteinExistence type="predicted"/>
<name>A0A3E5FP93_9FIRM</name>
<dbReference type="GeneID" id="94018273"/>
<evidence type="ECO:0000313" key="1">
    <source>
        <dbReference type="EMBL" id="RGO07415.1"/>
    </source>
</evidence>
<sequence length="143" mass="16244">MNQLKDAIEKAKENENKLILIVGLPGSGKSKLIHEYSKDSGIPILDLDNIFKDTNNNIAEVMDNFLVTYNKDVLLLDNKKILYTKDSNIDMLSFLKNLAEKLVVVATWNGKVDNNKLIHIRSKLPTDLTYSLDNEQLTIIQKN</sequence>